<sequence>MIPWSPIPPETPLRELWGTSCYAEDAAGRALVASISLPPAAARRAPDVRLVTSYATFGLPRRRTEYLPDYLPISAACISLGLAPRRIVRIPDPTWPRFGPPQIPQGDGVLSFKELTDGGPPASTRLQGALAMADDVKATYGRMLADVAYRIEQSALFDSTVPTTRTFDNALAVWNDLGAEHASEDEVVRLAGALKLAFDTARAHAETVGLDHLPATARAEARRAAGAARLAVSATTDGERRAAQAQVIRLLKSLALHYLPTEEATRKALTH</sequence>
<protein>
    <submittedName>
        <fullName evidence="1">Uncharacterized protein</fullName>
    </submittedName>
</protein>
<comment type="caution">
    <text evidence="1">The sequence shown here is derived from an EMBL/GenBank/DDBJ whole genome shotgun (WGS) entry which is preliminary data.</text>
</comment>
<dbReference type="AlphaFoldDB" id="A0A921ENR5"/>
<dbReference type="Proteomes" id="UP000712713">
    <property type="component" value="Unassembled WGS sequence"/>
</dbReference>
<reference evidence="1" key="2">
    <citation type="submission" date="2021-09" db="EMBL/GenBank/DDBJ databases">
        <authorList>
            <person name="Gilroy R."/>
        </authorList>
    </citation>
    <scope>NUCLEOTIDE SEQUENCE</scope>
    <source>
        <strain evidence="1">ChiGjej3B3-7470</strain>
    </source>
</reference>
<gene>
    <name evidence="1" type="ORF">K8V15_02055</name>
</gene>
<evidence type="ECO:0000313" key="2">
    <source>
        <dbReference type="Proteomes" id="UP000712713"/>
    </source>
</evidence>
<dbReference type="EMBL" id="DYZF01000047">
    <property type="protein sequence ID" value="HJE50761.1"/>
    <property type="molecule type" value="Genomic_DNA"/>
</dbReference>
<evidence type="ECO:0000313" key="1">
    <source>
        <dbReference type="EMBL" id="HJE50761.1"/>
    </source>
</evidence>
<name>A0A921ENR5_9ACTN</name>
<accession>A0A921ENR5</accession>
<reference evidence="1" key="1">
    <citation type="journal article" date="2021" name="PeerJ">
        <title>Extensive microbial diversity within the chicken gut microbiome revealed by metagenomics and culture.</title>
        <authorList>
            <person name="Gilroy R."/>
            <person name="Ravi A."/>
            <person name="Getino M."/>
            <person name="Pursley I."/>
            <person name="Horton D.L."/>
            <person name="Alikhan N.F."/>
            <person name="Baker D."/>
            <person name="Gharbi K."/>
            <person name="Hall N."/>
            <person name="Watson M."/>
            <person name="Adriaenssens E.M."/>
            <person name="Foster-Nyarko E."/>
            <person name="Jarju S."/>
            <person name="Secka A."/>
            <person name="Antonio M."/>
            <person name="Oren A."/>
            <person name="Chaudhuri R.R."/>
            <person name="La Ragione R."/>
            <person name="Hildebrand F."/>
            <person name="Pallen M.J."/>
        </authorList>
    </citation>
    <scope>NUCLEOTIDE SEQUENCE</scope>
    <source>
        <strain evidence="1">ChiGjej3B3-7470</strain>
    </source>
</reference>
<proteinExistence type="predicted"/>
<organism evidence="1 2">
    <name type="scientific">Tessaracoccus flavescens</name>
    <dbReference type="NCBI Taxonomy" id="399497"/>
    <lineage>
        <taxon>Bacteria</taxon>
        <taxon>Bacillati</taxon>
        <taxon>Actinomycetota</taxon>
        <taxon>Actinomycetes</taxon>
        <taxon>Propionibacteriales</taxon>
        <taxon>Propionibacteriaceae</taxon>
        <taxon>Tessaracoccus</taxon>
    </lineage>
</organism>